<feature type="compositionally biased region" description="Acidic residues" evidence="1">
    <location>
        <begin position="594"/>
        <end position="606"/>
    </location>
</feature>
<feature type="region of interest" description="Disordered" evidence="1">
    <location>
        <begin position="280"/>
        <end position="304"/>
    </location>
</feature>
<gene>
    <name evidence="3" type="ORF">N0V84_011416</name>
</gene>
<dbReference type="AlphaFoldDB" id="A0A9W8TDF6"/>
<evidence type="ECO:0000313" key="4">
    <source>
        <dbReference type="Proteomes" id="UP001140502"/>
    </source>
</evidence>
<keyword evidence="4" id="KW-1185">Reference proteome</keyword>
<dbReference type="Proteomes" id="UP001140502">
    <property type="component" value="Unassembled WGS sequence"/>
</dbReference>
<dbReference type="OrthoDB" id="5413544at2759"/>
<dbReference type="EMBL" id="JAPEUR010000424">
    <property type="protein sequence ID" value="KAJ4309603.1"/>
    <property type="molecule type" value="Genomic_DNA"/>
</dbReference>
<keyword evidence="2" id="KW-1133">Transmembrane helix</keyword>
<keyword evidence="2" id="KW-0812">Transmembrane</keyword>
<organism evidence="3 4">
    <name type="scientific">Fusarium piperis</name>
    <dbReference type="NCBI Taxonomy" id="1435070"/>
    <lineage>
        <taxon>Eukaryota</taxon>
        <taxon>Fungi</taxon>
        <taxon>Dikarya</taxon>
        <taxon>Ascomycota</taxon>
        <taxon>Pezizomycotina</taxon>
        <taxon>Sordariomycetes</taxon>
        <taxon>Hypocreomycetidae</taxon>
        <taxon>Hypocreales</taxon>
        <taxon>Nectriaceae</taxon>
        <taxon>Fusarium</taxon>
        <taxon>Fusarium solani species complex</taxon>
    </lineage>
</organism>
<proteinExistence type="predicted"/>
<name>A0A9W8TDF6_9HYPO</name>
<sequence>MADQGSPPPDGPSTADWVSATSSVLAAVIALVTLFTVYVAALQLISQRRKNRHGLSSLYLGPWRSKVVSSSSFKLQTTISAPTSKWQPKFVFPTGFERTFVRRKSILDVEKATEVVLPRANWVTFLQSLGLTPETDTLYDMQFESELIGGTVPMRWRGPDLAAICSMLGFQIPGERAEFREPMPLPTIWSGPLGYLQFRAGFEGCVVEFCRRNLAVHQLGSRFHRHYQGQFVTESMTPQLCHSVGTFCVEKDGRKTLFYIGEAMSDTWLEFICSNLDTKPNARKNDNSKAPDGQETPTTEDGASIDAALRELETASMTSDQILEKVWGLPPKREKPTAGPEAAGVRSELLDNIIEEVQKKEQRKKNLRTIIEPSPGLLSVLTIGELVASRGFPLSDCIEYHRLLVHTSDVDKKAYPFSLGDFRMDRDGLELMRNAILNIKPHGFYFSPGDNLASDLNDIYDHVRSELRNRAHFFPGVAMASWQGNPELYWGAELLNEMQRLRLTAQTTFSVEDMGILSHAVARVLSACDAARHVELVWAMIVCPDLFTHLAKFGRTATADEFTEFLRGSVRTGKERMDTSGLPHLSKNERQPGDDNDDNGEEDIDDNISSNTEAEDGRVQAGQYAVPLCLDGDYSAVQLLGAFIDVCLRYCWIEKSWRTNVQHYGAAIPPTVLMF</sequence>
<protein>
    <submittedName>
        <fullName evidence="3">Uncharacterized protein</fullName>
    </submittedName>
</protein>
<evidence type="ECO:0000256" key="2">
    <source>
        <dbReference type="SAM" id="Phobius"/>
    </source>
</evidence>
<comment type="caution">
    <text evidence="3">The sequence shown here is derived from an EMBL/GenBank/DDBJ whole genome shotgun (WGS) entry which is preliminary data.</text>
</comment>
<evidence type="ECO:0000256" key="1">
    <source>
        <dbReference type="SAM" id="MobiDB-lite"/>
    </source>
</evidence>
<accession>A0A9W8TDF6</accession>
<reference evidence="3" key="1">
    <citation type="submission" date="2022-10" db="EMBL/GenBank/DDBJ databases">
        <title>Tapping the CABI collections for fungal endophytes: first genome assemblies for Collariella, Neodidymelliopsis, Ascochyta clinopodiicola, Didymella pomorum, Didymosphaeria variabile, Neocosmospora piperis and Neocucurbitaria cava.</title>
        <authorList>
            <person name="Hill R."/>
        </authorList>
    </citation>
    <scope>NUCLEOTIDE SEQUENCE</scope>
    <source>
        <strain evidence="3">IMI 366586</strain>
    </source>
</reference>
<feature type="transmembrane region" description="Helical" evidence="2">
    <location>
        <begin position="20"/>
        <end position="45"/>
    </location>
</feature>
<feature type="region of interest" description="Disordered" evidence="1">
    <location>
        <begin position="574"/>
        <end position="616"/>
    </location>
</feature>
<evidence type="ECO:0000313" key="3">
    <source>
        <dbReference type="EMBL" id="KAJ4309603.1"/>
    </source>
</evidence>
<keyword evidence="2" id="KW-0472">Membrane</keyword>